<dbReference type="Proteomes" id="UP000267019">
    <property type="component" value="Unassembled WGS sequence"/>
</dbReference>
<gene>
    <name evidence="1" type="ORF">C7438_1287</name>
</gene>
<dbReference type="RefSeq" id="WP_147402005.1">
    <property type="nucleotide sequence ID" value="NZ_RBIJ01000004.1"/>
</dbReference>
<accession>A0A660L0L1</accession>
<protein>
    <recommendedName>
        <fullName evidence="3">Bacterial EndoU nuclease domain-containing protein</fullName>
    </recommendedName>
</protein>
<evidence type="ECO:0008006" key="3">
    <source>
        <dbReference type="Google" id="ProtNLM"/>
    </source>
</evidence>
<evidence type="ECO:0000313" key="2">
    <source>
        <dbReference type="Proteomes" id="UP000267019"/>
    </source>
</evidence>
<keyword evidence="2" id="KW-1185">Reference proteome</keyword>
<evidence type="ECO:0000313" key="1">
    <source>
        <dbReference type="EMBL" id="RKQ84119.1"/>
    </source>
</evidence>
<name>A0A660L0L1_9BACL</name>
<comment type="caution">
    <text evidence="1">The sequence shown here is derived from an EMBL/GenBank/DDBJ whole genome shotgun (WGS) entry which is preliminary data.</text>
</comment>
<dbReference type="OrthoDB" id="2974095at2"/>
<sequence>MFSSSKTNVQTVSAAYSNAIAISKGSTKSATASQDRLEISREAKQLFAAKQNTSNSWVNTVRIWLQQPVEWLKKAGSFALEAAEAGLNFLVLDDIRALFNPNVSNTDKILSLISLFPAGKVTKAGKLYALLKKYGKGEMVDALSKMGNVLKYNRKAVLMEGNSKEGWKHIVENHIIGKPGKSLFPKHMGEVQIKNLIIESVEKGSVFKKQRDGAIVVYLYRLNKYGISEMLTVVDSNGIIRTSFPTKGTSVFRKK</sequence>
<organism evidence="1 2">
    <name type="scientific">Brockia lithotrophica</name>
    <dbReference type="NCBI Taxonomy" id="933949"/>
    <lineage>
        <taxon>Bacteria</taxon>
        <taxon>Bacillati</taxon>
        <taxon>Bacillota</taxon>
        <taxon>Bacilli</taxon>
        <taxon>Bacillales</taxon>
        <taxon>Bacillales Family X. Incertae Sedis</taxon>
        <taxon>Brockia</taxon>
    </lineage>
</organism>
<proteinExistence type="predicted"/>
<reference evidence="1 2" key="1">
    <citation type="submission" date="2018-10" db="EMBL/GenBank/DDBJ databases">
        <title>Genomic Encyclopedia of Type Strains, Phase IV (KMG-IV): sequencing the most valuable type-strain genomes for metagenomic binning, comparative biology and taxonomic classification.</title>
        <authorList>
            <person name="Goeker M."/>
        </authorList>
    </citation>
    <scope>NUCLEOTIDE SEQUENCE [LARGE SCALE GENOMIC DNA]</scope>
    <source>
        <strain evidence="1 2">DSM 22653</strain>
    </source>
</reference>
<dbReference type="EMBL" id="RBIJ01000004">
    <property type="protein sequence ID" value="RKQ84119.1"/>
    <property type="molecule type" value="Genomic_DNA"/>
</dbReference>
<dbReference type="AlphaFoldDB" id="A0A660L0L1"/>